<dbReference type="GO" id="GO:0046872">
    <property type="term" value="F:metal ion binding"/>
    <property type="evidence" value="ECO:0007669"/>
    <property type="project" value="UniProtKB-KW"/>
</dbReference>
<dbReference type="Gene3D" id="3.30.70.100">
    <property type="match status" value="1"/>
</dbReference>
<keyword evidence="3" id="KW-1185">Reference proteome</keyword>
<evidence type="ECO:0000313" key="3">
    <source>
        <dbReference type="Proteomes" id="UP000325577"/>
    </source>
</evidence>
<protein>
    <recommendedName>
        <fullName evidence="4">HMA domain-containing protein</fullName>
    </recommendedName>
</protein>
<evidence type="ECO:0008006" key="4">
    <source>
        <dbReference type="Google" id="ProtNLM"/>
    </source>
</evidence>
<dbReference type="PANTHER" id="PTHR45868">
    <property type="entry name" value="HEAVY METAL-ASSOCIATED ISOPRENYLATED PLANT PROTEIN 33-RELATED"/>
    <property type="match status" value="1"/>
</dbReference>
<evidence type="ECO:0000313" key="2">
    <source>
        <dbReference type="EMBL" id="KAA8523555.1"/>
    </source>
</evidence>
<dbReference type="AlphaFoldDB" id="A0A5J4ZXL3"/>
<proteinExistence type="predicted"/>
<dbReference type="Proteomes" id="UP000325577">
    <property type="component" value="Linkage Group LG4"/>
</dbReference>
<dbReference type="PANTHER" id="PTHR45868:SF63">
    <property type="entry name" value="HMA DOMAIN-CONTAINING PROTEIN"/>
    <property type="match status" value="1"/>
</dbReference>
<dbReference type="EMBL" id="CM018047">
    <property type="protein sequence ID" value="KAA8523555.1"/>
    <property type="molecule type" value="Genomic_DNA"/>
</dbReference>
<sequence>MEVLDSICGVYSVTIDAEQGTTKVIGEVDPSVLLRALARSGNHAELLWVNLKSPVSSRGYHYNDEYQNGPHVYGAINQPHRYQSALPEHSWNNTHRHYSPRRPTTEYPSYNTNYRYLPPAKYVPGPPPQAFDPYEYDEPINFCSVM</sequence>
<keyword evidence="1" id="KW-0479">Metal-binding</keyword>
<name>A0A5J4ZXL3_9ASTE</name>
<organism evidence="2 3">
    <name type="scientific">Nyssa sinensis</name>
    <dbReference type="NCBI Taxonomy" id="561372"/>
    <lineage>
        <taxon>Eukaryota</taxon>
        <taxon>Viridiplantae</taxon>
        <taxon>Streptophyta</taxon>
        <taxon>Embryophyta</taxon>
        <taxon>Tracheophyta</taxon>
        <taxon>Spermatophyta</taxon>
        <taxon>Magnoliopsida</taxon>
        <taxon>eudicotyledons</taxon>
        <taxon>Gunneridae</taxon>
        <taxon>Pentapetalae</taxon>
        <taxon>asterids</taxon>
        <taxon>Cornales</taxon>
        <taxon>Nyssaceae</taxon>
        <taxon>Nyssa</taxon>
    </lineage>
</organism>
<dbReference type="OrthoDB" id="1110082at2759"/>
<reference evidence="2 3" key="1">
    <citation type="submission" date="2019-09" db="EMBL/GenBank/DDBJ databases">
        <title>A chromosome-level genome assembly of the Chinese tupelo Nyssa sinensis.</title>
        <authorList>
            <person name="Yang X."/>
            <person name="Kang M."/>
            <person name="Yang Y."/>
            <person name="Xiong H."/>
            <person name="Wang M."/>
            <person name="Zhang Z."/>
            <person name="Wang Z."/>
            <person name="Wu H."/>
            <person name="Ma T."/>
            <person name="Liu J."/>
            <person name="Xi Z."/>
        </authorList>
    </citation>
    <scope>NUCLEOTIDE SEQUENCE [LARGE SCALE GENOMIC DNA]</scope>
    <source>
        <strain evidence="2">J267</strain>
        <tissue evidence="2">Leaf</tissue>
    </source>
</reference>
<gene>
    <name evidence="2" type="ORF">F0562_009978</name>
</gene>
<evidence type="ECO:0000256" key="1">
    <source>
        <dbReference type="ARBA" id="ARBA00022723"/>
    </source>
</evidence>
<accession>A0A5J4ZXL3</accession>